<dbReference type="SMART" id="SM00287">
    <property type="entry name" value="SH3b"/>
    <property type="match status" value="1"/>
</dbReference>
<keyword evidence="2" id="KW-0472">Membrane</keyword>
<dbReference type="Proteomes" id="UP000183047">
    <property type="component" value="Unassembled WGS sequence"/>
</dbReference>
<reference evidence="5" key="1">
    <citation type="submission" date="2016-10" db="EMBL/GenBank/DDBJ databases">
        <authorList>
            <person name="Varghese N."/>
            <person name="Submissions S."/>
        </authorList>
    </citation>
    <scope>NUCLEOTIDE SEQUENCE [LARGE SCALE GENOMIC DNA]</scope>
    <source>
        <strain evidence="5">XBD2006</strain>
    </source>
</reference>
<evidence type="ECO:0000256" key="2">
    <source>
        <dbReference type="SAM" id="Phobius"/>
    </source>
</evidence>
<dbReference type="EMBL" id="FMUR01000017">
    <property type="protein sequence ID" value="SCY44704.1"/>
    <property type="molecule type" value="Genomic_DNA"/>
</dbReference>
<gene>
    <name evidence="4" type="ORF">SAMN02910451_02646</name>
</gene>
<dbReference type="InterPro" id="IPR036028">
    <property type="entry name" value="SH3-like_dom_sf"/>
</dbReference>
<keyword evidence="2" id="KW-0812">Transmembrane</keyword>
<dbReference type="SUPFAM" id="SSF50044">
    <property type="entry name" value="SH3-domain"/>
    <property type="match status" value="1"/>
</dbReference>
<feature type="compositionally biased region" description="Acidic residues" evidence="1">
    <location>
        <begin position="338"/>
        <end position="368"/>
    </location>
</feature>
<evidence type="ECO:0000256" key="1">
    <source>
        <dbReference type="SAM" id="MobiDB-lite"/>
    </source>
</evidence>
<dbReference type="Pfam" id="PF08239">
    <property type="entry name" value="SH3_3"/>
    <property type="match status" value="1"/>
</dbReference>
<dbReference type="PANTHER" id="PTHR34408">
    <property type="entry name" value="FAMILY PROTEIN, PUTATIVE-RELATED"/>
    <property type="match status" value="1"/>
</dbReference>
<proteinExistence type="predicted"/>
<accession>A0A1G5FZW0</accession>
<dbReference type="RefSeq" id="WP_074463071.1">
    <property type="nucleotide sequence ID" value="NZ_FMUR01000017.1"/>
</dbReference>
<evidence type="ECO:0000313" key="4">
    <source>
        <dbReference type="EMBL" id="SCY44704.1"/>
    </source>
</evidence>
<dbReference type="OrthoDB" id="1690999at2"/>
<dbReference type="PROSITE" id="PS51781">
    <property type="entry name" value="SH3B"/>
    <property type="match status" value="1"/>
</dbReference>
<keyword evidence="5" id="KW-1185">Reference proteome</keyword>
<dbReference type="AlphaFoldDB" id="A0A1G5FZW0"/>
<name>A0A1G5FZW0_9FIRM</name>
<dbReference type="Gene3D" id="2.30.30.40">
    <property type="entry name" value="SH3 Domains"/>
    <property type="match status" value="2"/>
</dbReference>
<dbReference type="PANTHER" id="PTHR34408:SF1">
    <property type="entry name" value="GLYCOSYL HYDROLASE FAMILY 19 DOMAIN-CONTAINING PROTEIN HI_1415"/>
    <property type="match status" value="1"/>
</dbReference>
<dbReference type="InterPro" id="IPR052354">
    <property type="entry name" value="Cell_Wall_Dynamics_Protein"/>
</dbReference>
<sequence>MKRKKKNQSPEVKNVRHREGSFFSDNKNIFMPIIFFVAAFVTVAVSYKANLMVSNSAVKAGKASLEGSDQVEENVLEECTDPGIINLISRYYTAIIEGNADEVNRIYRGFDNSQGIKAMALNGIIERYDSIRVYTKPGPVPNSYIAFIYQMVKLADYDEALPGLETLYICTDTENGELYICGDTDDQTVIEYVKALNEQADVIDLNNKVASEYGEMLNADEKLSQILDTNSTAIKAKVQEGLEDKAKADAADAANKNNEGWQNTDAQQIHTIRAIDVVNIRQSDSTDAEVLAKTEIGKEYQEVEKLPNGWSKILLEKEDGESVEAYVKNEYFERVDTGEDTDDESAEDASNEASSEPEDTASEDSSSDTEDKKDADNKSDGKGETKTVNGDSVRLRSGQGTDSAILTSMDKGATIKVLENYPSGWSKVEYEGQTGYIKSEFIDQ</sequence>
<feature type="transmembrane region" description="Helical" evidence="2">
    <location>
        <begin position="29"/>
        <end position="47"/>
    </location>
</feature>
<keyword evidence="2" id="KW-1133">Transmembrane helix</keyword>
<protein>
    <submittedName>
        <fullName evidence="4">SH3 domain-containing protein</fullName>
    </submittedName>
</protein>
<evidence type="ECO:0000259" key="3">
    <source>
        <dbReference type="PROSITE" id="PS51781"/>
    </source>
</evidence>
<feature type="compositionally biased region" description="Basic and acidic residues" evidence="1">
    <location>
        <begin position="369"/>
        <end position="385"/>
    </location>
</feature>
<feature type="region of interest" description="Disordered" evidence="1">
    <location>
        <begin position="331"/>
        <end position="406"/>
    </location>
</feature>
<feature type="domain" description="SH3b" evidence="3">
    <location>
        <begin position="383"/>
        <end position="444"/>
    </location>
</feature>
<dbReference type="InterPro" id="IPR003646">
    <property type="entry name" value="SH3-like_bac-type"/>
</dbReference>
<evidence type="ECO:0000313" key="5">
    <source>
        <dbReference type="Proteomes" id="UP000183047"/>
    </source>
</evidence>
<organism evidence="4 5">
    <name type="scientific">Butyrivibrio hungatei</name>
    <dbReference type="NCBI Taxonomy" id="185008"/>
    <lineage>
        <taxon>Bacteria</taxon>
        <taxon>Bacillati</taxon>
        <taxon>Bacillota</taxon>
        <taxon>Clostridia</taxon>
        <taxon>Lachnospirales</taxon>
        <taxon>Lachnospiraceae</taxon>
        <taxon>Butyrivibrio</taxon>
    </lineage>
</organism>